<sequence>MALTSVVSCFAVVLAFAGVYAEAMDWRFFSHYNRARHGGKHCGSSESDSSTSSSNVCFSRHKFILKLLLKPVEQNCS</sequence>
<evidence type="ECO:0000313" key="1">
    <source>
        <dbReference type="EMBL" id="VEV96606.1"/>
    </source>
</evidence>
<organism evidence="1">
    <name type="scientific">Pseudomonas marincola</name>
    <dbReference type="NCBI Taxonomy" id="437900"/>
    <lineage>
        <taxon>Bacteria</taxon>
        <taxon>Pseudomonadati</taxon>
        <taxon>Pseudomonadota</taxon>
        <taxon>Gammaproteobacteria</taxon>
        <taxon>Pseudomonadales</taxon>
        <taxon>Pseudomonadaceae</taxon>
        <taxon>Pseudomonas</taxon>
    </lineage>
</organism>
<protein>
    <submittedName>
        <fullName evidence="1">Uncharacterized protein</fullName>
    </submittedName>
</protein>
<accession>A0A653E3J6</accession>
<name>A0A653E3J6_9PSED</name>
<dbReference type="AlphaFoldDB" id="A0A653E3J6"/>
<reference evidence="1" key="1">
    <citation type="submission" date="2019-02" db="EMBL/GenBank/DDBJ databases">
        <authorList>
            <consortium name="Genoscope - CEA"/>
            <person name="William W."/>
        </authorList>
    </citation>
    <scope>NUCLEOTIDE SEQUENCE [LARGE SCALE GENOMIC DNA]</scope>
    <source>
        <strain evidence="1">YSy11</strain>
    </source>
</reference>
<dbReference type="EMBL" id="LR215729">
    <property type="protein sequence ID" value="VEV96606.1"/>
    <property type="molecule type" value="Genomic_DNA"/>
</dbReference>
<proteinExistence type="predicted"/>
<gene>
    <name evidence="1" type="ORF">PMYSY11_1559</name>
</gene>